<dbReference type="InterPro" id="IPR003782">
    <property type="entry name" value="SCO1/SenC"/>
</dbReference>
<keyword evidence="8" id="KW-0574">Periplasm</keyword>
<dbReference type="InterPro" id="IPR036909">
    <property type="entry name" value="Cyt_c-like_dom_sf"/>
</dbReference>
<dbReference type="CDD" id="cd02968">
    <property type="entry name" value="SCO"/>
    <property type="match status" value="1"/>
</dbReference>
<dbReference type="Pfam" id="PF02630">
    <property type="entry name" value="SCO1-SenC"/>
    <property type="match status" value="1"/>
</dbReference>
<dbReference type="InterPro" id="IPR004852">
    <property type="entry name" value="Di-haem_cyt_c_peroxidsae"/>
</dbReference>
<evidence type="ECO:0000256" key="14">
    <source>
        <dbReference type="PIRSR" id="PIRSR603782-1"/>
    </source>
</evidence>
<evidence type="ECO:0000256" key="13">
    <source>
        <dbReference type="ARBA" id="ARBA00073576"/>
    </source>
</evidence>
<feature type="chain" id="PRO_5012961112" description="Methylamine utilization protein MauG" evidence="17">
    <location>
        <begin position="25"/>
        <end position="629"/>
    </location>
</feature>
<feature type="binding site" evidence="14">
    <location>
        <position position="187"/>
    </location>
    <ligand>
        <name>Cu cation</name>
        <dbReference type="ChEBI" id="CHEBI:23378"/>
    </ligand>
</feature>
<proteinExistence type="inferred from homology"/>
<sequence length="629" mass="68191">MHSILSMSAALLAATGLLAGSVRAGEAAQPLAPGYQELPFKLPEPGSYELPALGQAADGRVLDSTGRDLNLHQLYGDKLVLLSFIYSACGDVNGCPLATAVFHKLQKRLLQQPDIARQLRLVTLSFNPGHDTPEVMAQYGKSFGEGLEWRFLTTRSEADIQPILAAYGQTAQKDYDAQGHFTGTFSHILRVYLIDRDRRIRNIYTVSFLHPDTLFNDVRTLLLERPKTTTVLRPPAAGALGPGDVKAGYESGDYQTRSAALTERQGKRADLGSYIKHPPLGLPKVPVPPDNPITPAKLELGRKLFYDRRLSLNNTFSCAMCHIPEQGFASNEQAMAVGIEGRSVRRNAPTLYNTAYLQRLFHDGREDSLEQQVWGPLLARNEMGAPSVGYVVGKLKGLADYAGLFERAFNKRGPSMETLGMAIAAYERALDSADSPFDRWRYGQQAGALGSAAQRGFALFTGKAGCSACHTVGEKYALFTDQGLHNTGIGYRAAMGPAATAPIQVAPGVAVNIDPAALASVSEPRPNDLGRYEITQNPADRWQYRTPSLRNIALTAPYMHDGSLATLKAVVEFYNQGGVPNENLDPLIKPLNLDAGERADLVGFLNALTGSNVRDLVLDAFAAPVGDPR</sequence>
<evidence type="ECO:0000256" key="5">
    <source>
        <dbReference type="ARBA" id="ARBA00022617"/>
    </source>
</evidence>
<dbReference type="PANTHER" id="PTHR30600">
    <property type="entry name" value="CYTOCHROME C PEROXIDASE-RELATED"/>
    <property type="match status" value="1"/>
</dbReference>
<dbReference type="InterPro" id="IPR051395">
    <property type="entry name" value="Cytochrome_c_Peroxidase/MauG"/>
</dbReference>
<evidence type="ECO:0000256" key="7">
    <source>
        <dbReference type="ARBA" id="ARBA00022729"/>
    </source>
</evidence>
<comment type="pathway">
    <text evidence="2">One-carbon metabolism; methylamine degradation.</text>
</comment>
<organism evidence="19 20">
    <name type="scientific">Methylomagnum ishizawai</name>
    <dbReference type="NCBI Taxonomy" id="1760988"/>
    <lineage>
        <taxon>Bacteria</taxon>
        <taxon>Pseudomonadati</taxon>
        <taxon>Pseudomonadota</taxon>
        <taxon>Gammaproteobacteria</taxon>
        <taxon>Methylococcales</taxon>
        <taxon>Methylococcaceae</taxon>
        <taxon>Methylomagnum</taxon>
    </lineage>
</organism>
<evidence type="ECO:0000256" key="11">
    <source>
        <dbReference type="ARBA" id="ARBA00023004"/>
    </source>
</evidence>
<dbReference type="InterPro" id="IPR036249">
    <property type="entry name" value="Thioredoxin-like_sf"/>
</dbReference>
<evidence type="ECO:0000256" key="15">
    <source>
        <dbReference type="PIRSR" id="PIRSR603782-2"/>
    </source>
</evidence>
<keyword evidence="15" id="KW-1015">Disulfide bond</keyword>
<feature type="binding site" evidence="14">
    <location>
        <position position="95"/>
    </location>
    <ligand>
        <name>Cu cation</name>
        <dbReference type="ChEBI" id="CHEBI:23378"/>
    </ligand>
</feature>
<keyword evidence="14" id="KW-0186">Copper</keyword>
<comment type="subcellular location">
    <subcellularLocation>
        <location evidence="1">Periplasm</location>
    </subcellularLocation>
</comment>
<dbReference type="GO" id="GO:0004130">
    <property type="term" value="F:cytochrome-c peroxidase activity"/>
    <property type="evidence" value="ECO:0007669"/>
    <property type="project" value="TreeGrafter"/>
</dbReference>
<evidence type="ECO:0000313" key="20">
    <source>
        <dbReference type="Proteomes" id="UP000192923"/>
    </source>
</evidence>
<dbReference type="GO" id="GO:0009055">
    <property type="term" value="F:electron transfer activity"/>
    <property type="evidence" value="ECO:0007669"/>
    <property type="project" value="InterPro"/>
</dbReference>
<evidence type="ECO:0000256" key="3">
    <source>
        <dbReference type="ARBA" id="ARBA00010996"/>
    </source>
</evidence>
<dbReference type="PROSITE" id="PS51007">
    <property type="entry name" value="CYTC"/>
    <property type="match status" value="1"/>
</dbReference>
<keyword evidence="20" id="KW-1185">Reference proteome</keyword>
<evidence type="ECO:0000256" key="8">
    <source>
        <dbReference type="ARBA" id="ARBA00022764"/>
    </source>
</evidence>
<dbReference type="Proteomes" id="UP000192923">
    <property type="component" value="Unassembled WGS sequence"/>
</dbReference>
<evidence type="ECO:0000259" key="18">
    <source>
        <dbReference type="PROSITE" id="PS51007"/>
    </source>
</evidence>
<dbReference type="STRING" id="1760988.SAMN02949497_1900"/>
<accession>A0A1Y6CW46</accession>
<dbReference type="InterPro" id="IPR009056">
    <property type="entry name" value="Cyt_c-like_dom"/>
</dbReference>
<comment type="function">
    <text evidence="12">Involved in methylamine metabolism. Essential for the maturation of the beta subunit of MADH, presumably via a step in the biosynthesis of tryptophan tryptophylquinone (TTQ), the cofactor of MADH.</text>
</comment>
<evidence type="ECO:0000256" key="9">
    <source>
        <dbReference type="ARBA" id="ARBA00022982"/>
    </source>
</evidence>
<evidence type="ECO:0000313" key="19">
    <source>
        <dbReference type="EMBL" id="SMF94581.1"/>
    </source>
</evidence>
<feature type="binding site" evidence="14">
    <location>
        <position position="89"/>
    </location>
    <ligand>
        <name>Cu cation</name>
        <dbReference type="ChEBI" id="CHEBI:23378"/>
    </ligand>
</feature>
<evidence type="ECO:0000256" key="16">
    <source>
        <dbReference type="PROSITE-ProRule" id="PRU00433"/>
    </source>
</evidence>
<keyword evidence="4" id="KW-0813">Transport</keyword>
<dbReference type="SUPFAM" id="SSF52833">
    <property type="entry name" value="Thioredoxin-like"/>
    <property type="match status" value="1"/>
</dbReference>
<dbReference type="FunFam" id="1.10.760.10:FF:000019">
    <property type="entry name" value="Di-heme cytochrome C peroxidase"/>
    <property type="match status" value="1"/>
</dbReference>
<feature type="signal peptide" evidence="17">
    <location>
        <begin position="1"/>
        <end position="24"/>
    </location>
</feature>
<evidence type="ECO:0000256" key="6">
    <source>
        <dbReference type="ARBA" id="ARBA00022723"/>
    </source>
</evidence>
<dbReference type="Pfam" id="PF03150">
    <property type="entry name" value="CCP_MauG"/>
    <property type="match status" value="1"/>
</dbReference>
<protein>
    <recommendedName>
        <fullName evidence="13">Methylamine utilization protein MauG</fullName>
    </recommendedName>
</protein>
<feature type="disulfide bond" description="Redox-active" evidence="15">
    <location>
        <begin position="89"/>
        <end position="95"/>
    </location>
</feature>
<gene>
    <name evidence="19" type="ORF">SAMN02949497_1900</name>
</gene>
<evidence type="ECO:0000256" key="12">
    <source>
        <dbReference type="ARBA" id="ARBA00058991"/>
    </source>
</evidence>
<dbReference type="SUPFAM" id="SSF46626">
    <property type="entry name" value="Cytochrome c"/>
    <property type="match status" value="2"/>
</dbReference>
<keyword evidence="7 17" id="KW-0732">Signal</keyword>
<dbReference type="GO" id="GO:0042597">
    <property type="term" value="C:periplasmic space"/>
    <property type="evidence" value="ECO:0007669"/>
    <property type="project" value="UniProtKB-SubCell"/>
</dbReference>
<evidence type="ECO:0000256" key="4">
    <source>
        <dbReference type="ARBA" id="ARBA00022448"/>
    </source>
</evidence>
<keyword evidence="11 16" id="KW-0408">Iron</keyword>
<dbReference type="GO" id="GO:0020037">
    <property type="term" value="F:heme binding"/>
    <property type="evidence" value="ECO:0007669"/>
    <property type="project" value="InterPro"/>
</dbReference>
<keyword evidence="19" id="KW-0575">Peroxidase</keyword>
<dbReference type="Gene3D" id="3.40.30.10">
    <property type="entry name" value="Glutaredoxin"/>
    <property type="match status" value="1"/>
</dbReference>
<name>A0A1Y6CW46_9GAMM</name>
<feature type="domain" description="Cytochrome c" evidence="18">
    <location>
        <begin position="451"/>
        <end position="609"/>
    </location>
</feature>
<evidence type="ECO:0000256" key="10">
    <source>
        <dbReference type="ARBA" id="ARBA00023002"/>
    </source>
</evidence>
<dbReference type="Gene3D" id="1.10.760.10">
    <property type="entry name" value="Cytochrome c-like domain"/>
    <property type="match status" value="2"/>
</dbReference>
<keyword evidence="9" id="KW-0249">Electron transport</keyword>
<dbReference type="GO" id="GO:0046872">
    <property type="term" value="F:metal ion binding"/>
    <property type="evidence" value="ECO:0007669"/>
    <property type="project" value="UniProtKB-KW"/>
</dbReference>
<evidence type="ECO:0000256" key="2">
    <source>
        <dbReference type="ARBA" id="ARBA00004856"/>
    </source>
</evidence>
<evidence type="ECO:0000256" key="17">
    <source>
        <dbReference type="SAM" id="SignalP"/>
    </source>
</evidence>
<keyword evidence="5 16" id="KW-0349">Heme</keyword>
<dbReference type="EMBL" id="FXAM01000001">
    <property type="protein sequence ID" value="SMF94581.1"/>
    <property type="molecule type" value="Genomic_DNA"/>
</dbReference>
<keyword evidence="10" id="KW-0560">Oxidoreductase</keyword>
<reference evidence="19 20" key="1">
    <citation type="submission" date="2016-12" db="EMBL/GenBank/DDBJ databases">
        <authorList>
            <person name="Song W.-J."/>
            <person name="Kurnit D.M."/>
        </authorList>
    </citation>
    <scope>NUCLEOTIDE SEQUENCE [LARGE SCALE GENOMIC DNA]</scope>
    <source>
        <strain evidence="19 20">175</strain>
    </source>
</reference>
<comment type="similarity">
    <text evidence="3">Belongs to the SCO1/2 family.</text>
</comment>
<dbReference type="AlphaFoldDB" id="A0A1Y6CW46"/>
<dbReference type="PANTHER" id="PTHR30600:SF10">
    <property type="entry name" value="BLL6722 PROTEIN"/>
    <property type="match status" value="1"/>
</dbReference>
<evidence type="ECO:0000256" key="1">
    <source>
        <dbReference type="ARBA" id="ARBA00004418"/>
    </source>
</evidence>
<keyword evidence="6 14" id="KW-0479">Metal-binding</keyword>